<accession>A0A953JCI2</accession>
<evidence type="ECO:0000313" key="1">
    <source>
        <dbReference type="EMBL" id="MBZ0156234.1"/>
    </source>
</evidence>
<dbReference type="EMBL" id="JAIOIV010000072">
    <property type="protein sequence ID" value="MBZ0156234.1"/>
    <property type="molecule type" value="Genomic_DNA"/>
</dbReference>
<proteinExistence type="predicted"/>
<comment type="caution">
    <text evidence="1">The sequence shown here is derived from an EMBL/GenBank/DDBJ whole genome shotgun (WGS) entry which is preliminary data.</text>
</comment>
<evidence type="ECO:0000313" key="2">
    <source>
        <dbReference type="Proteomes" id="UP000705867"/>
    </source>
</evidence>
<reference evidence="1" key="1">
    <citation type="journal article" date="2021" name="bioRxiv">
        <title>Unraveling nitrogen, sulfur and carbon metabolic pathways and microbial community transcriptional responses to substrate deprivation and toxicity stresses in a bioreactor mimicking anoxic brackish coastal sediment conditions.</title>
        <authorList>
            <person name="Martins P.D."/>
            <person name="Echeveste M.J."/>
            <person name="Arshad A."/>
            <person name="Kurth J."/>
            <person name="Ouboter H."/>
            <person name="Jetten M.S.M."/>
            <person name="Welte C.U."/>
        </authorList>
    </citation>
    <scope>NUCLEOTIDE SEQUENCE</scope>
    <source>
        <strain evidence="1">MAG_39</strain>
    </source>
</reference>
<protein>
    <submittedName>
        <fullName evidence="1">Uncharacterized protein</fullName>
    </submittedName>
</protein>
<gene>
    <name evidence="1" type="ORF">K8I29_08510</name>
</gene>
<sequence length="79" mass="8744">MGWIAKKFLVVWVLFIIFALASGGGGLLRSLSGDAGIFLQALINVVADKADSLKEESEGIQEKIREWTGRKQEIARHYP</sequence>
<reference evidence="1" key="2">
    <citation type="submission" date="2021-08" db="EMBL/GenBank/DDBJ databases">
        <authorList>
            <person name="Dalcin Martins P."/>
        </authorList>
    </citation>
    <scope>NUCLEOTIDE SEQUENCE</scope>
    <source>
        <strain evidence="1">MAG_39</strain>
    </source>
</reference>
<dbReference type="AlphaFoldDB" id="A0A953JCI2"/>
<name>A0A953JCI2_9BACT</name>
<dbReference type="Proteomes" id="UP000705867">
    <property type="component" value="Unassembled WGS sequence"/>
</dbReference>
<organism evidence="1 2">
    <name type="scientific">Candidatus Nitrobium versatile</name>
    <dbReference type="NCBI Taxonomy" id="2884831"/>
    <lineage>
        <taxon>Bacteria</taxon>
        <taxon>Pseudomonadati</taxon>
        <taxon>Nitrospirota</taxon>
        <taxon>Nitrospiria</taxon>
        <taxon>Nitrospirales</taxon>
        <taxon>Nitrospiraceae</taxon>
        <taxon>Candidatus Nitrobium</taxon>
    </lineage>
</organism>